<dbReference type="Gene3D" id="3.30.40.10">
    <property type="entry name" value="Zinc/RING finger domain, C3HC4 (zinc finger)"/>
    <property type="match status" value="1"/>
</dbReference>
<dbReference type="SMART" id="SM00290">
    <property type="entry name" value="ZnF_UBP"/>
    <property type="match status" value="1"/>
</dbReference>
<keyword evidence="12" id="KW-0804">Transcription</keyword>
<dbReference type="InterPro" id="IPR013083">
    <property type="entry name" value="Znf_RING/FYVE/PHD"/>
</dbReference>
<keyword evidence="6" id="KW-0677">Repeat</keyword>
<evidence type="ECO:0000256" key="16">
    <source>
        <dbReference type="SAM" id="MobiDB-lite"/>
    </source>
</evidence>
<evidence type="ECO:0000256" key="13">
    <source>
        <dbReference type="ARBA" id="ARBA00023242"/>
    </source>
</evidence>
<keyword evidence="17" id="KW-0472">Membrane</keyword>
<dbReference type="PRINTS" id="PR01270">
    <property type="entry name" value="HDASUPER"/>
</dbReference>
<comment type="similarity">
    <text evidence="3">Belongs to the histone deacetylase family. HD type 2 subfamily.</text>
</comment>
<comment type="subcellular location">
    <subcellularLocation>
        <location evidence="2">Nucleus</location>
    </subcellularLocation>
</comment>
<evidence type="ECO:0000256" key="2">
    <source>
        <dbReference type="ARBA" id="ARBA00004123"/>
    </source>
</evidence>
<keyword evidence="10" id="KW-0156">Chromatin regulator</keyword>
<keyword evidence="17" id="KW-1133">Transmembrane helix</keyword>
<evidence type="ECO:0000313" key="19">
    <source>
        <dbReference type="EMBL" id="EFP07191.1"/>
    </source>
</evidence>
<evidence type="ECO:0000256" key="7">
    <source>
        <dbReference type="ARBA" id="ARBA00022771"/>
    </source>
</evidence>
<keyword evidence="8" id="KW-0378">Hydrolase</keyword>
<evidence type="ECO:0000259" key="18">
    <source>
        <dbReference type="PROSITE" id="PS50271"/>
    </source>
</evidence>
<evidence type="ECO:0000313" key="20">
    <source>
        <dbReference type="Proteomes" id="UP000008281"/>
    </source>
</evidence>
<evidence type="ECO:0000256" key="8">
    <source>
        <dbReference type="ARBA" id="ARBA00022801"/>
    </source>
</evidence>
<evidence type="ECO:0000256" key="12">
    <source>
        <dbReference type="ARBA" id="ARBA00023163"/>
    </source>
</evidence>
<dbReference type="HOGENOM" id="CLU_007727_10_0_1"/>
<evidence type="ECO:0000256" key="5">
    <source>
        <dbReference type="ARBA" id="ARBA00022723"/>
    </source>
</evidence>
<feature type="compositionally biased region" description="Low complexity" evidence="16">
    <location>
        <begin position="342"/>
        <end position="356"/>
    </location>
</feature>
<keyword evidence="9" id="KW-0862">Zinc</keyword>
<dbReference type="GO" id="GO:0008270">
    <property type="term" value="F:zinc ion binding"/>
    <property type="evidence" value="ECO:0007669"/>
    <property type="project" value="UniProtKB-KW"/>
</dbReference>
<dbReference type="Pfam" id="PF00850">
    <property type="entry name" value="Hist_deacetyl"/>
    <property type="match status" value="1"/>
</dbReference>
<dbReference type="PANTHER" id="PTHR10625:SF47">
    <property type="entry name" value="HISTONE DEACETYLASE 6"/>
    <property type="match status" value="1"/>
</dbReference>
<dbReference type="Gene3D" id="3.40.800.20">
    <property type="entry name" value="Histone deacetylase domain"/>
    <property type="match status" value="1"/>
</dbReference>
<dbReference type="InterPro" id="IPR023696">
    <property type="entry name" value="Ureohydrolase_dom_sf"/>
</dbReference>
<keyword evidence="7 15" id="KW-0863">Zinc-finger</keyword>
<dbReference type="GeneID" id="9799762"/>
<sequence>MFCLETEVPINGWANSLFVHLSLETSSGFNDRIRTSIDKIYEKDAGQRNALVIVRPPGHHASASKSSGFCIFNNVAVAAKYAQRRYKAKRILILDWDVHHGNGTQEIFYEDANVMYMSIHRHDKGNFYPVGEPKDYFDVGEGAGEGMSVNVPFSGAQMGDIEYQMAFQRIIMPISYQFNPDLVLISAGFDAAIDDPLGDYRVTPETFALMTYQLSSLASGRVITVLEGGYNLTSISNSALAVCEVLQNRAMLRRLRDEKEQFASKPQKLESSSIKTIREVCALQQKYWSILKGFQVSKKCFILIIVLVLNVGFLKIIFGSVLNSKLVNKNGKSNAATLKVKTKAATDPIEPSSSRRYNTRRQNRRRSDNSEVTPSTVGLNIEQESVEMSDQSSSGSSSAPPPSYQDLELMSMGPAHAVVPLSECPHLDQVQPLPLTGIDASTNCSDCKIGAEVWTCLTCYQYNCGRFVNEHALMHHLSSSHPMALSMADLSVWCYPCEAYVHNQILIPAKSSAHQSKFGEQMPS</sequence>
<dbReference type="InterPro" id="IPR037138">
    <property type="entry name" value="His_deacetylse_dom_sf"/>
</dbReference>
<protein>
    <recommendedName>
        <fullName evidence="18">UBP-type domain-containing protein</fullName>
    </recommendedName>
</protein>
<dbReference type="PANTHER" id="PTHR10625">
    <property type="entry name" value="HISTONE DEACETYLASE HDAC1-RELATED"/>
    <property type="match status" value="1"/>
</dbReference>
<dbReference type="STRING" id="31234.E3MR35"/>
<dbReference type="AlphaFoldDB" id="E3MR35"/>
<dbReference type="Proteomes" id="UP000008281">
    <property type="component" value="Unassembled WGS sequence"/>
</dbReference>
<dbReference type="RefSeq" id="XP_003101337.2">
    <property type="nucleotide sequence ID" value="XM_003101289.2"/>
</dbReference>
<dbReference type="CTD" id="9799762"/>
<dbReference type="KEGG" id="crq:GCK72_013540"/>
<dbReference type="InterPro" id="IPR001607">
    <property type="entry name" value="Znf_UBP"/>
</dbReference>
<dbReference type="SUPFAM" id="SSF57850">
    <property type="entry name" value="RING/U-box"/>
    <property type="match status" value="1"/>
</dbReference>
<evidence type="ECO:0000256" key="6">
    <source>
        <dbReference type="ARBA" id="ARBA00022737"/>
    </source>
</evidence>
<comment type="cofactor">
    <cofactor evidence="1">
        <name>Zn(2+)</name>
        <dbReference type="ChEBI" id="CHEBI:29105"/>
    </cofactor>
</comment>
<keyword evidence="5" id="KW-0479">Metal-binding</keyword>
<evidence type="ECO:0000256" key="17">
    <source>
        <dbReference type="SAM" id="Phobius"/>
    </source>
</evidence>
<dbReference type="OrthoDB" id="424012at2759"/>
<comment type="catalytic activity">
    <reaction evidence="14">
        <text>N(6)-acetyl-L-lysyl-[histone] + H2O = L-lysyl-[histone] + acetate</text>
        <dbReference type="Rhea" id="RHEA:58196"/>
        <dbReference type="Rhea" id="RHEA-COMP:9845"/>
        <dbReference type="Rhea" id="RHEA-COMP:11338"/>
        <dbReference type="ChEBI" id="CHEBI:15377"/>
        <dbReference type="ChEBI" id="CHEBI:29969"/>
        <dbReference type="ChEBI" id="CHEBI:30089"/>
        <dbReference type="ChEBI" id="CHEBI:61930"/>
        <dbReference type="EC" id="3.5.1.98"/>
    </reaction>
</comment>
<dbReference type="GO" id="GO:0000118">
    <property type="term" value="C:histone deacetylase complex"/>
    <property type="evidence" value="ECO:0007669"/>
    <property type="project" value="TreeGrafter"/>
</dbReference>
<dbReference type="InterPro" id="IPR000286">
    <property type="entry name" value="HDACs"/>
</dbReference>
<evidence type="ECO:0000256" key="4">
    <source>
        <dbReference type="ARBA" id="ARBA00022491"/>
    </source>
</evidence>
<keyword evidence="20" id="KW-1185">Reference proteome</keyword>
<dbReference type="PROSITE" id="PS50271">
    <property type="entry name" value="ZF_UBP"/>
    <property type="match status" value="1"/>
</dbReference>
<evidence type="ECO:0000256" key="10">
    <source>
        <dbReference type="ARBA" id="ARBA00022853"/>
    </source>
</evidence>
<dbReference type="EMBL" id="DS268468">
    <property type="protein sequence ID" value="EFP07191.1"/>
    <property type="molecule type" value="Genomic_DNA"/>
</dbReference>
<evidence type="ECO:0000256" key="3">
    <source>
        <dbReference type="ARBA" id="ARBA00007738"/>
    </source>
</evidence>
<reference evidence="19" key="1">
    <citation type="submission" date="2007-07" db="EMBL/GenBank/DDBJ databases">
        <title>PCAP assembly of the Caenorhabditis remanei genome.</title>
        <authorList>
            <consortium name="The Caenorhabditis remanei Sequencing Consortium"/>
            <person name="Wilson R.K."/>
        </authorList>
    </citation>
    <scope>NUCLEOTIDE SEQUENCE [LARGE SCALE GENOMIC DNA]</scope>
    <source>
        <strain evidence="19">PB4641</strain>
    </source>
</reference>
<dbReference type="Pfam" id="PF02148">
    <property type="entry name" value="zf-UBP"/>
    <property type="match status" value="1"/>
</dbReference>
<feature type="region of interest" description="Disordered" evidence="16">
    <location>
        <begin position="342"/>
        <end position="407"/>
    </location>
</feature>
<gene>
    <name evidence="19" type="ORF">CRE_13460</name>
</gene>
<keyword evidence="11" id="KW-0805">Transcription regulation</keyword>
<dbReference type="GO" id="GO:0040029">
    <property type="term" value="P:epigenetic regulation of gene expression"/>
    <property type="evidence" value="ECO:0007669"/>
    <property type="project" value="TreeGrafter"/>
</dbReference>
<evidence type="ECO:0000256" key="14">
    <source>
        <dbReference type="ARBA" id="ARBA00048287"/>
    </source>
</evidence>
<dbReference type="eggNOG" id="KOG1343">
    <property type="taxonomic scope" value="Eukaryota"/>
</dbReference>
<feature type="transmembrane region" description="Helical" evidence="17">
    <location>
        <begin position="301"/>
        <end position="322"/>
    </location>
</feature>
<name>E3MR35_CAERE</name>
<dbReference type="FunFam" id="3.30.40.10:FF:000342">
    <property type="entry name" value="Histone deacetylase 6"/>
    <property type="match status" value="1"/>
</dbReference>
<dbReference type="SUPFAM" id="SSF52768">
    <property type="entry name" value="Arginase/deacetylase"/>
    <property type="match status" value="1"/>
</dbReference>
<feature type="domain" description="UBP-type" evidence="18">
    <location>
        <begin position="422"/>
        <end position="520"/>
    </location>
</feature>
<dbReference type="InParanoid" id="E3MR35"/>
<dbReference type="GO" id="GO:0141221">
    <property type="term" value="F:histone deacetylase activity, hydrolytic mechanism"/>
    <property type="evidence" value="ECO:0007669"/>
    <property type="project" value="UniProtKB-EC"/>
</dbReference>
<feature type="compositionally biased region" description="Low complexity" evidence="16">
    <location>
        <begin position="382"/>
        <end position="398"/>
    </location>
</feature>
<organism evidence="20">
    <name type="scientific">Caenorhabditis remanei</name>
    <name type="common">Caenorhabditis vulgaris</name>
    <dbReference type="NCBI Taxonomy" id="31234"/>
    <lineage>
        <taxon>Eukaryota</taxon>
        <taxon>Metazoa</taxon>
        <taxon>Ecdysozoa</taxon>
        <taxon>Nematoda</taxon>
        <taxon>Chromadorea</taxon>
        <taxon>Rhabditida</taxon>
        <taxon>Rhabditina</taxon>
        <taxon>Rhabditomorpha</taxon>
        <taxon>Rhabditoidea</taxon>
        <taxon>Rhabditidae</taxon>
        <taxon>Peloderinae</taxon>
        <taxon>Caenorhabditis</taxon>
    </lineage>
</organism>
<accession>E3MR35</accession>
<keyword evidence="13" id="KW-0539">Nucleus</keyword>
<keyword evidence="4" id="KW-0678">Repressor</keyword>
<evidence type="ECO:0000256" key="9">
    <source>
        <dbReference type="ARBA" id="ARBA00022833"/>
    </source>
</evidence>
<dbReference type="OMA" id="QYNCGRF"/>
<proteinExistence type="inferred from homology"/>
<dbReference type="InterPro" id="IPR023801">
    <property type="entry name" value="His_deacetylse_dom"/>
</dbReference>
<keyword evidence="17" id="KW-0812">Transmembrane</keyword>
<evidence type="ECO:0000256" key="11">
    <source>
        <dbReference type="ARBA" id="ARBA00023015"/>
    </source>
</evidence>
<evidence type="ECO:0000256" key="15">
    <source>
        <dbReference type="PROSITE-ProRule" id="PRU00502"/>
    </source>
</evidence>
<evidence type="ECO:0000256" key="1">
    <source>
        <dbReference type="ARBA" id="ARBA00001947"/>
    </source>
</evidence>